<dbReference type="PROSITE" id="PS00455">
    <property type="entry name" value="AMP_BINDING"/>
    <property type="match status" value="1"/>
</dbReference>
<evidence type="ECO:0000256" key="2">
    <source>
        <dbReference type="ARBA" id="ARBA00022450"/>
    </source>
</evidence>
<dbReference type="Gene3D" id="3.30.559.10">
    <property type="entry name" value="Chloramphenicol acetyltransferase-like domain"/>
    <property type="match status" value="2"/>
</dbReference>
<dbReference type="PROSITE" id="PS50075">
    <property type="entry name" value="CARRIER"/>
    <property type="match status" value="1"/>
</dbReference>
<dbReference type="PANTHER" id="PTHR45527">
    <property type="entry name" value="NONRIBOSOMAL PEPTIDE SYNTHETASE"/>
    <property type="match status" value="1"/>
</dbReference>
<dbReference type="SUPFAM" id="SSF56801">
    <property type="entry name" value="Acetyl-CoA synthetase-like"/>
    <property type="match status" value="2"/>
</dbReference>
<dbReference type="Pfam" id="PF00550">
    <property type="entry name" value="PP-binding"/>
    <property type="match status" value="1"/>
</dbReference>
<dbReference type="InterPro" id="IPR020806">
    <property type="entry name" value="PKS_PP-bd"/>
</dbReference>
<dbReference type="InterPro" id="IPR000873">
    <property type="entry name" value="AMP-dep_synth/lig_dom"/>
</dbReference>
<feature type="non-terminal residue" evidence="5">
    <location>
        <position position="1"/>
    </location>
</feature>
<comment type="cofactor">
    <cofactor evidence="1">
        <name>pantetheine 4'-phosphate</name>
        <dbReference type="ChEBI" id="CHEBI:47942"/>
    </cofactor>
</comment>
<dbReference type="Pfam" id="PF00501">
    <property type="entry name" value="AMP-binding"/>
    <property type="match status" value="3"/>
</dbReference>
<dbReference type="Gene3D" id="2.30.38.10">
    <property type="entry name" value="Luciferase, Domain 3"/>
    <property type="match status" value="1"/>
</dbReference>
<dbReference type="InterPro" id="IPR001242">
    <property type="entry name" value="Condensation_dom"/>
</dbReference>
<evidence type="ECO:0000313" key="5">
    <source>
        <dbReference type="EMBL" id="MBM9510751.1"/>
    </source>
</evidence>
<accession>A0ABS2U6D0</accession>
<keyword evidence="6" id="KW-1185">Reference proteome</keyword>
<gene>
    <name evidence="5" type="ORF">ITX44_40580</name>
</gene>
<keyword evidence="3" id="KW-0597">Phosphoprotein</keyword>
<dbReference type="PANTHER" id="PTHR45527:SF1">
    <property type="entry name" value="FATTY ACID SYNTHASE"/>
    <property type="match status" value="1"/>
</dbReference>
<dbReference type="Gene3D" id="3.40.50.12780">
    <property type="entry name" value="N-terminal domain of ligase-like"/>
    <property type="match status" value="1"/>
</dbReference>
<dbReference type="SMART" id="SM00823">
    <property type="entry name" value="PKS_PP"/>
    <property type="match status" value="1"/>
</dbReference>
<evidence type="ECO:0000259" key="4">
    <source>
        <dbReference type="PROSITE" id="PS50075"/>
    </source>
</evidence>
<protein>
    <submittedName>
        <fullName evidence="5">AMP-binding protein</fullName>
    </submittedName>
</protein>
<dbReference type="Gene3D" id="3.40.50.980">
    <property type="match status" value="2"/>
</dbReference>
<sequence>TAEMVPLSGLTTGQLATVAAAVPGGAANIADVYPLAPLQEGLLFHHHLDNGDGRDPYLLPLALRFDNRALLDDFLRAWQRVIDRHDILRTAVIADGLPHPVQVVHRTATLPIVEVGPGAALSGEAAVAWLLERADRPMDLRRAPLLDAHVMAEPGADGWLLVLRSHHIVLDHTTLDVVLAEVAAIVDGREAELPEPLPYREFVGQALLGVPAAEHERYFTDRLGTVTEPTAAYGVLEVRGDGSGVREVRSDLPDDVGAALREQARRYGVSPATVFHVIWSRVLAAVSGRTDVTFGTVLFGRMRGGTGSDRVPGLFINTLPVRAGAGTDGVLDAVRSMGEQLADLIVHEHASLALAQRCSGVTAPTPLFTSVLNYRFGGPSTDGREEQEPPAAGGRLLWGQERTNYPLLVSVDDVGAGFSFVVQAVAPIDPDSVIGLLHSTTRGVLTALAENPRAALGQVAVLPGEDREQLIAERNDTGRALPAVSPLALFDHWATTTPDAVAVVTGGPDVTYRELAARSRLTATALAARGAGAGSRVAVVADASADVLAWMLGALRVGAAYLLVETGTSAAGLADLVAASGVDLVVAGGALEPGVDVPDDRPAAVVTGATAAYLLWDRDARSAVVVSHESAVNQATWFGGGPGPADERVLVQAPTGSARFAAEVWPALTTGAALVLARPGGHRDPGHVAMLVERQRVSTAWFTPAGLAAFVAACPPERRRSLRRVFTDAPVADPGVPVTVTSGFPATSGAVLADRRPVANVRVYVLDEGLQPVPAGATGELYVAGTSVSQGYAGQPAATGHRFVADPFTAAGRLYRTGLRARWTGDGRIEYVTTATAPQALGPAALRALLSGHPDVTTAAVVAGEGRLTAYVVPAGDLAEEELSAWVAARWPVPVELVVLTGTGDADAGDVAAALGGRAPSTRRESLLCEAFAEILGLPRVGPDDNFFELGGHSLLATRLVSLLRTRLDAEIPLRAVFETPTAAGLARHVEAARAARRAITAGPRPERVPLSFAQRRLWFLSRLEGPNATYNIPFVTRLRGRLDLGSLRGALGDVLDRHESLRTVIGTADGRPYLRILKAAEARPELPVVPVEPGTIREHVASAVAYPFDLEADLPLRVTFFPVGEDDGVLVLVLHHLAGDGGSLEALWRDLSTAYAARTRGGVPGWAPLPVQYADYALWQHELLGDDEDPGSPLNSQLEHWREALDGAPPEIALPVDRPRQAVAGHEGAAVAIEIGAETHTRVYAVARDHQATAFMVVEAALAVLLARLGAGDDVLVGTPVSGRTDAALDDVVGFFVNTLVLRNDVSGDPAFGEVLRRTRESALGAFDHQDVPFERLVEELAPERSLARHPLFQVMMTMRGAAGDRPFELGGLRAEPLDGGLAAAKFDLEFSFVEQFTSDGVPDGMTGSVVYAAELFDESSVRGLVDRFVRLLGAAVADPGVRVSRLPVLDESEVGRLEEWGGGAVAAVPESVLGSVSDSVPAVVSDSVPVSVLGLFAGWVARTPDAVAVVFEGTVVSYGELDAWSSRVAAGLVARGAGAEVPVAVVLPRSVELIVVLLAVWKSGAAFVPVDPDYPAERIAAIIADSGARLVVDSSDLPGLVGDSAGVPGVGVDSAGVSGVGGPLPGQAAYVMFTSGSTGRPKGVVVSHGGVGSLLS</sequence>
<dbReference type="PROSITE" id="PS00012">
    <property type="entry name" value="PHOSPHOPANTETHEINE"/>
    <property type="match status" value="1"/>
</dbReference>
<dbReference type="InterPro" id="IPR009081">
    <property type="entry name" value="PP-bd_ACP"/>
</dbReference>
<dbReference type="Gene3D" id="1.10.1200.10">
    <property type="entry name" value="ACP-like"/>
    <property type="match status" value="1"/>
</dbReference>
<evidence type="ECO:0000313" key="6">
    <source>
        <dbReference type="Proteomes" id="UP000749040"/>
    </source>
</evidence>
<evidence type="ECO:0000256" key="3">
    <source>
        <dbReference type="ARBA" id="ARBA00022553"/>
    </source>
</evidence>
<reference evidence="5 6" key="1">
    <citation type="submission" date="2021-01" db="EMBL/GenBank/DDBJ databases">
        <title>Streptomyces acididurans sp. nov., isolated from a peat swamp forest soil.</title>
        <authorList>
            <person name="Chantavorakit T."/>
            <person name="Duangmal K."/>
        </authorList>
    </citation>
    <scope>NUCLEOTIDE SEQUENCE [LARGE SCALE GENOMIC DNA]</scope>
    <source>
        <strain evidence="5 6">KK5PA1</strain>
    </source>
</reference>
<dbReference type="Gene3D" id="3.30.300.30">
    <property type="match status" value="1"/>
</dbReference>
<dbReference type="SUPFAM" id="SSF52777">
    <property type="entry name" value="CoA-dependent acyltransferases"/>
    <property type="match status" value="4"/>
</dbReference>
<name>A0ABS2U6D0_9ACTN</name>
<evidence type="ECO:0000256" key="1">
    <source>
        <dbReference type="ARBA" id="ARBA00001957"/>
    </source>
</evidence>
<comment type="caution">
    <text evidence="5">The sequence shown here is derived from an EMBL/GenBank/DDBJ whole genome shotgun (WGS) entry which is preliminary data.</text>
</comment>
<dbReference type="Gene3D" id="3.30.559.30">
    <property type="entry name" value="Nonribosomal peptide synthetase, condensation domain"/>
    <property type="match status" value="2"/>
</dbReference>
<dbReference type="InterPro" id="IPR042099">
    <property type="entry name" value="ANL_N_sf"/>
</dbReference>
<dbReference type="SUPFAM" id="SSF47336">
    <property type="entry name" value="ACP-like"/>
    <property type="match status" value="1"/>
</dbReference>
<dbReference type="RefSeq" id="WP_205365264.1">
    <property type="nucleotide sequence ID" value="NZ_JADKYB010000052.1"/>
</dbReference>
<dbReference type="InterPro" id="IPR020845">
    <property type="entry name" value="AMP-binding_CS"/>
</dbReference>
<dbReference type="EMBL" id="JADKYB010000052">
    <property type="protein sequence ID" value="MBM9510751.1"/>
    <property type="molecule type" value="Genomic_DNA"/>
</dbReference>
<dbReference type="InterPro" id="IPR023213">
    <property type="entry name" value="CAT-like_dom_sf"/>
</dbReference>
<dbReference type="CDD" id="cd19540">
    <property type="entry name" value="LCL_NRPS-like"/>
    <property type="match status" value="1"/>
</dbReference>
<dbReference type="Pfam" id="PF00668">
    <property type="entry name" value="Condensation"/>
    <property type="match status" value="2"/>
</dbReference>
<keyword evidence="2" id="KW-0596">Phosphopantetheine</keyword>
<proteinExistence type="predicted"/>
<organism evidence="5 6">
    <name type="scientific">Actinacidiphila acididurans</name>
    <dbReference type="NCBI Taxonomy" id="2784346"/>
    <lineage>
        <taxon>Bacteria</taxon>
        <taxon>Bacillati</taxon>
        <taxon>Actinomycetota</taxon>
        <taxon>Actinomycetes</taxon>
        <taxon>Kitasatosporales</taxon>
        <taxon>Streptomycetaceae</taxon>
        <taxon>Actinacidiphila</taxon>
    </lineage>
</organism>
<dbReference type="InterPro" id="IPR006162">
    <property type="entry name" value="Ppantetheine_attach_site"/>
</dbReference>
<dbReference type="Proteomes" id="UP000749040">
    <property type="component" value="Unassembled WGS sequence"/>
</dbReference>
<feature type="non-terminal residue" evidence="5">
    <location>
        <position position="1658"/>
    </location>
</feature>
<feature type="domain" description="Carrier" evidence="4">
    <location>
        <begin position="919"/>
        <end position="994"/>
    </location>
</feature>
<dbReference type="CDD" id="cd19544">
    <property type="entry name" value="E-C_NRPS"/>
    <property type="match status" value="1"/>
</dbReference>
<dbReference type="InterPro" id="IPR036736">
    <property type="entry name" value="ACP-like_sf"/>
</dbReference>
<dbReference type="InterPro" id="IPR045851">
    <property type="entry name" value="AMP-bd_C_sf"/>
</dbReference>